<protein>
    <submittedName>
        <fullName evidence="2">Uncharacterized protein</fullName>
    </submittedName>
</protein>
<evidence type="ECO:0000313" key="2">
    <source>
        <dbReference type="EMBL" id="QHU06380.1"/>
    </source>
</evidence>
<feature type="region of interest" description="Disordered" evidence="1">
    <location>
        <begin position="28"/>
        <end position="58"/>
    </location>
</feature>
<evidence type="ECO:0000256" key="1">
    <source>
        <dbReference type="SAM" id="MobiDB-lite"/>
    </source>
</evidence>
<feature type="compositionally biased region" description="Polar residues" evidence="1">
    <location>
        <begin position="28"/>
        <end position="45"/>
    </location>
</feature>
<accession>A0A6C0JNR5</accession>
<proteinExistence type="predicted"/>
<sequence length="236" mass="26255">MSIATLKRKTKTQYNNISVGQPAFSLNGTRRSQGYVGQTSLSRSLPRTLMNGPTPRGHGGCCGKYPTTAIVQSAVTSLNNPNIVKTSVITTNGMIEERMNNISNINQKYFITCGPSTTTYNQWKADNNQNLNNQDDYIRNKAKKTIQKSNLACNIKNTSKPCNNACAIYYKNLFSNIKFFSRSSYVNYVKPKSNYVAISQGEHLINKTNNCTSHDITATVPRFNPNIRKTPFACGL</sequence>
<organism evidence="2">
    <name type="scientific">viral metagenome</name>
    <dbReference type="NCBI Taxonomy" id="1070528"/>
    <lineage>
        <taxon>unclassified sequences</taxon>
        <taxon>metagenomes</taxon>
        <taxon>organismal metagenomes</taxon>
    </lineage>
</organism>
<reference evidence="2" key="1">
    <citation type="journal article" date="2020" name="Nature">
        <title>Giant virus diversity and host interactions through global metagenomics.</title>
        <authorList>
            <person name="Schulz F."/>
            <person name="Roux S."/>
            <person name="Paez-Espino D."/>
            <person name="Jungbluth S."/>
            <person name="Walsh D.A."/>
            <person name="Denef V.J."/>
            <person name="McMahon K.D."/>
            <person name="Konstantinidis K.T."/>
            <person name="Eloe-Fadrosh E.A."/>
            <person name="Kyrpides N.C."/>
            <person name="Woyke T."/>
        </authorList>
    </citation>
    <scope>NUCLEOTIDE SEQUENCE</scope>
    <source>
        <strain evidence="2">GVMAG-M-3300027747-57</strain>
    </source>
</reference>
<name>A0A6C0JNR5_9ZZZZ</name>
<dbReference type="EMBL" id="MN740433">
    <property type="protein sequence ID" value="QHU06380.1"/>
    <property type="molecule type" value="Genomic_DNA"/>
</dbReference>
<dbReference type="AlphaFoldDB" id="A0A6C0JNR5"/>